<evidence type="ECO:0000313" key="1">
    <source>
        <dbReference type="EMBL" id="KAJ2880875.1"/>
    </source>
</evidence>
<dbReference type="EMBL" id="JANBVB010003032">
    <property type="protein sequence ID" value="KAJ2880875.1"/>
    <property type="molecule type" value="Genomic_DNA"/>
</dbReference>
<gene>
    <name evidence="1" type="primary">DYN1_5</name>
    <name evidence="1" type="ORF">IWW38_005879</name>
</gene>
<comment type="caution">
    <text evidence="1">The sequence shown here is derived from an EMBL/GenBank/DDBJ whole genome shotgun (WGS) entry which is preliminary data.</text>
</comment>
<protein>
    <submittedName>
        <fullName evidence="1">Dynein heavy chain</fullName>
    </submittedName>
</protein>
<proteinExistence type="predicted"/>
<name>A0ACC1LVB6_9FUNG</name>
<dbReference type="Proteomes" id="UP001139981">
    <property type="component" value="Unassembled WGS sequence"/>
</dbReference>
<feature type="non-terminal residue" evidence="1">
    <location>
        <position position="391"/>
    </location>
</feature>
<keyword evidence="2" id="KW-1185">Reference proteome</keyword>
<feature type="non-terminal residue" evidence="1">
    <location>
        <position position="1"/>
    </location>
</feature>
<accession>A0ACC1LVB6</accession>
<reference evidence="1" key="1">
    <citation type="submission" date="2022-07" db="EMBL/GenBank/DDBJ databases">
        <title>Phylogenomic reconstructions and comparative analyses of Kickxellomycotina fungi.</title>
        <authorList>
            <person name="Reynolds N.K."/>
            <person name="Stajich J.E."/>
            <person name="Barry K."/>
            <person name="Grigoriev I.V."/>
            <person name="Crous P."/>
            <person name="Smith M.E."/>
        </authorList>
    </citation>
    <scope>NUCLEOTIDE SEQUENCE</scope>
    <source>
        <strain evidence="1">CBS 190363</strain>
    </source>
</reference>
<organism evidence="1 2">
    <name type="scientific">Coemansia aciculifera</name>
    <dbReference type="NCBI Taxonomy" id="417176"/>
    <lineage>
        <taxon>Eukaryota</taxon>
        <taxon>Fungi</taxon>
        <taxon>Fungi incertae sedis</taxon>
        <taxon>Zoopagomycota</taxon>
        <taxon>Kickxellomycotina</taxon>
        <taxon>Kickxellomycetes</taxon>
        <taxon>Kickxellales</taxon>
        <taxon>Kickxellaceae</taxon>
        <taxon>Coemansia</taxon>
    </lineage>
</organism>
<evidence type="ECO:0000313" key="2">
    <source>
        <dbReference type="Proteomes" id="UP001139981"/>
    </source>
</evidence>
<sequence length="391" mass="43013">DELYGTLDATTREWRDGLFTHLLRKIIDNVRGESARRHWIIFDGDVDPEWVENLNSVLDDNRLLTLPNGERLALPPNVRVMFEVETLRYATLATVSRCGMVWFSDDTVGADMAMERYLRTLRTEALLGDDGEDVAVGGTMAQQLLSKDKDGADDAVSPGMQVQLLAASVLERYFARNEGLVMQALEYAGGLDHIMEFTRARALGTLFTLLDRAIVSIIGHNAQHVDFPLSDETVEALVGRRLALALIWSLAGDAGQAGRRQLSEFVGSRIGIDLPPLANSETIMDYDVAIRGGSAEWQSWASRVPRIDVESHRVVEAGLVVPTTDTLRHEEVLYAWLAGHKPVVLCGPPGSGKTMTLLAALRKLPDLEVAGLNFSSATTPELVLKTVEQHC</sequence>